<evidence type="ECO:0000259" key="1">
    <source>
        <dbReference type="Pfam" id="PF14244"/>
    </source>
</evidence>
<feature type="domain" description="Retrotransposon Copia-like N-terminal" evidence="1">
    <location>
        <begin position="21"/>
        <end position="67"/>
    </location>
</feature>
<accession>Q1S5I8</accession>
<reference evidence="2" key="1">
    <citation type="submission" date="2006-03" db="EMBL/GenBank/DDBJ databases">
        <authorList>
            <person name="Qin B."/>
            <person name="Lin S."/>
            <person name="Roe B.A."/>
        </authorList>
    </citation>
    <scope>NUCLEOTIDE SEQUENCE</scope>
</reference>
<sequence>MARGQTSQTPQQNTDSVFYVHPSEGPNSVIVTPLLTGSNYLAWSRSMQRALGAKNKLVFINGAVPIPDLEDLNRDAWERCNHLIHSWSAL</sequence>
<name>Q1S5I8_MEDTR</name>
<evidence type="ECO:0000313" key="2">
    <source>
        <dbReference type="EMBL" id="ABE88118.1"/>
    </source>
</evidence>
<protein>
    <recommendedName>
        <fullName evidence="1">Retrotransposon Copia-like N-terminal domain-containing protein</fullName>
    </recommendedName>
</protein>
<proteinExistence type="predicted"/>
<dbReference type="AlphaFoldDB" id="Q1S5I8"/>
<reference evidence="2" key="2">
    <citation type="submission" date="2006-04" db="EMBL/GenBank/DDBJ databases">
        <authorList>
            <consortium name="The International Medicago Genome Annotation Group"/>
        </authorList>
    </citation>
    <scope>NUCLEOTIDE SEQUENCE</scope>
</reference>
<organism evidence="2">
    <name type="scientific">Medicago truncatula</name>
    <name type="common">Barrel medic</name>
    <name type="synonym">Medicago tribuloides</name>
    <dbReference type="NCBI Taxonomy" id="3880"/>
    <lineage>
        <taxon>Eukaryota</taxon>
        <taxon>Viridiplantae</taxon>
        <taxon>Streptophyta</taxon>
        <taxon>Embryophyta</taxon>
        <taxon>Tracheophyta</taxon>
        <taxon>Spermatophyta</taxon>
        <taxon>Magnoliopsida</taxon>
        <taxon>eudicotyledons</taxon>
        <taxon>Gunneridae</taxon>
        <taxon>Pentapetalae</taxon>
        <taxon>rosids</taxon>
        <taxon>fabids</taxon>
        <taxon>Fabales</taxon>
        <taxon>Fabaceae</taxon>
        <taxon>Papilionoideae</taxon>
        <taxon>50 kb inversion clade</taxon>
        <taxon>NPAAA clade</taxon>
        <taxon>Hologalegina</taxon>
        <taxon>IRL clade</taxon>
        <taxon>Trifolieae</taxon>
        <taxon>Medicago</taxon>
    </lineage>
</organism>
<dbReference type="InterPro" id="IPR029472">
    <property type="entry name" value="Copia-like_N"/>
</dbReference>
<dbReference type="PANTHER" id="PTHR37610">
    <property type="entry name" value="CCHC-TYPE DOMAIN-CONTAINING PROTEIN"/>
    <property type="match status" value="1"/>
</dbReference>
<dbReference type="PANTHER" id="PTHR37610:SF40">
    <property type="entry name" value="OS01G0909600 PROTEIN"/>
    <property type="match status" value="1"/>
</dbReference>
<dbReference type="Pfam" id="PF14244">
    <property type="entry name" value="Retrotran_gag_3"/>
    <property type="match status" value="1"/>
</dbReference>
<dbReference type="OMA" id="YESRICH"/>
<gene>
    <name evidence="2" type="ORF">MtrDRAFT_AC147431g9v2</name>
</gene>
<dbReference type="EMBL" id="AC147431">
    <property type="protein sequence ID" value="ABE88118.1"/>
    <property type="molecule type" value="Genomic_DNA"/>
</dbReference>